<dbReference type="InterPro" id="IPR058163">
    <property type="entry name" value="LysR-type_TF_proteobact-type"/>
</dbReference>
<dbReference type="OrthoDB" id="9813056at2"/>
<dbReference type="Gene3D" id="3.40.190.290">
    <property type="match status" value="1"/>
</dbReference>
<dbReference type="GO" id="GO:0003700">
    <property type="term" value="F:DNA-binding transcription factor activity"/>
    <property type="evidence" value="ECO:0007669"/>
    <property type="project" value="InterPro"/>
</dbReference>
<dbReference type="RefSeq" id="WP_108386651.1">
    <property type="nucleotide sequence ID" value="NZ_QBUD01000006.1"/>
</dbReference>
<evidence type="ECO:0000256" key="3">
    <source>
        <dbReference type="ARBA" id="ARBA00023125"/>
    </source>
</evidence>
<feature type="domain" description="HTH lysR-type" evidence="5">
    <location>
        <begin position="1"/>
        <end position="59"/>
    </location>
</feature>
<evidence type="ECO:0000256" key="2">
    <source>
        <dbReference type="ARBA" id="ARBA00023015"/>
    </source>
</evidence>
<dbReference type="PANTHER" id="PTHR30537:SF35">
    <property type="entry name" value="TRANSCRIPTIONAL REGULATORY PROTEIN"/>
    <property type="match status" value="1"/>
</dbReference>
<dbReference type="PANTHER" id="PTHR30537">
    <property type="entry name" value="HTH-TYPE TRANSCRIPTIONAL REGULATOR"/>
    <property type="match status" value="1"/>
</dbReference>
<dbReference type="CDD" id="cd08422">
    <property type="entry name" value="PBP2_CrgA_like"/>
    <property type="match status" value="1"/>
</dbReference>
<dbReference type="FunFam" id="1.10.10.10:FF:000001">
    <property type="entry name" value="LysR family transcriptional regulator"/>
    <property type="match status" value="1"/>
</dbReference>
<dbReference type="PROSITE" id="PS50931">
    <property type="entry name" value="HTH_LYSR"/>
    <property type="match status" value="1"/>
</dbReference>
<organism evidence="6 7">
    <name type="scientific">Yoonia sediminilitoris</name>
    <dbReference type="NCBI Taxonomy" id="1286148"/>
    <lineage>
        <taxon>Bacteria</taxon>
        <taxon>Pseudomonadati</taxon>
        <taxon>Pseudomonadota</taxon>
        <taxon>Alphaproteobacteria</taxon>
        <taxon>Rhodobacterales</taxon>
        <taxon>Paracoccaceae</taxon>
        <taxon>Yoonia</taxon>
    </lineage>
</organism>
<sequence length="298" mass="32513">MDLTDELKAFVATAQTGSFTAAAVQLGVSNRLTSKYVAELERRLGVRLFQRTTRKVGLTPAGEDLLTRAPALLDDLDDLLAEVAEGSRGFSGVIRISAPVTFGELYVVGMLRRFAEGHPGLTFDLRLSDSYADLARDGIDLAFRIGRSEMLSLKERKLGELRSLLVASPAYLTKQGRPEHPRDLAHHACIIDTNRRAPRRWVFHKGEGHLEAQVQGRFHVNSARAAVELAANGLGIAYAPRFAICDGLSAGTLVELMEAYAGDTTAVNAVYLEGRALPRKIRALIDFAVEDIKTSDVL</sequence>
<gene>
    <name evidence="6" type="ORF">C8N45_10695</name>
</gene>
<evidence type="ECO:0000259" key="5">
    <source>
        <dbReference type="PROSITE" id="PS50931"/>
    </source>
</evidence>
<dbReference type="Pfam" id="PF00126">
    <property type="entry name" value="HTH_1"/>
    <property type="match status" value="1"/>
</dbReference>
<dbReference type="InterPro" id="IPR005119">
    <property type="entry name" value="LysR_subst-bd"/>
</dbReference>
<keyword evidence="7" id="KW-1185">Reference proteome</keyword>
<dbReference type="SUPFAM" id="SSF53850">
    <property type="entry name" value="Periplasmic binding protein-like II"/>
    <property type="match status" value="1"/>
</dbReference>
<protein>
    <submittedName>
        <fullName evidence="6">LysR family transcriptional regulator</fullName>
    </submittedName>
</protein>
<dbReference type="AlphaFoldDB" id="A0A2T6KFY2"/>
<dbReference type="Proteomes" id="UP000244523">
    <property type="component" value="Unassembled WGS sequence"/>
</dbReference>
<dbReference type="GO" id="GO:0043565">
    <property type="term" value="F:sequence-specific DNA binding"/>
    <property type="evidence" value="ECO:0007669"/>
    <property type="project" value="TreeGrafter"/>
</dbReference>
<dbReference type="SUPFAM" id="SSF46785">
    <property type="entry name" value="Winged helix' DNA-binding domain"/>
    <property type="match status" value="1"/>
</dbReference>
<keyword evidence="3" id="KW-0238">DNA-binding</keyword>
<comment type="caution">
    <text evidence="6">The sequence shown here is derived from an EMBL/GenBank/DDBJ whole genome shotgun (WGS) entry which is preliminary data.</text>
</comment>
<evidence type="ECO:0000313" key="7">
    <source>
        <dbReference type="Proteomes" id="UP000244523"/>
    </source>
</evidence>
<name>A0A2T6KFY2_9RHOB</name>
<dbReference type="Pfam" id="PF03466">
    <property type="entry name" value="LysR_substrate"/>
    <property type="match status" value="1"/>
</dbReference>
<evidence type="ECO:0000256" key="1">
    <source>
        <dbReference type="ARBA" id="ARBA00009437"/>
    </source>
</evidence>
<dbReference type="InterPro" id="IPR036388">
    <property type="entry name" value="WH-like_DNA-bd_sf"/>
</dbReference>
<reference evidence="6 7" key="1">
    <citation type="submission" date="2018-04" db="EMBL/GenBank/DDBJ databases">
        <title>Genomic Encyclopedia of Archaeal and Bacterial Type Strains, Phase II (KMG-II): from individual species to whole genera.</title>
        <authorList>
            <person name="Goeker M."/>
        </authorList>
    </citation>
    <scope>NUCLEOTIDE SEQUENCE [LARGE SCALE GENOMIC DNA]</scope>
    <source>
        <strain evidence="6 7">DSM 29955</strain>
    </source>
</reference>
<dbReference type="GO" id="GO:0006351">
    <property type="term" value="P:DNA-templated transcription"/>
    <property type="evidence" value="ECO:0007669"/>
    <property type="project" value="TreeGrafter"/>
</dbReference>
<comment type="similarity">
    <text evidence="1">Belongs to the LysR transcriptional regulatory family.</text>
</comment>
<dbReference type="InterPro" id="IPR000847">
    <property type="entry name" value="LysR_HTH_N"/>
</dbReference>
<dbReference type="EMBL" id="QBUD01000006">
    <property type="protein sequence ID" value="PUB14221.1"/>
    <property type="molecule type" value="Genomic_DNA"/>
</dbReference>
<keyword evidence="4" id="KW-0804">Transcription</keyword>
<proteinExistence type="inferred from homology"/>
<evidence type="ECO:0000313" key="6">
    <source>
        <dbReference type="EMBL" id="PUB14221.1"/>
    </source>
</evidence>
<evidence type="ECO:0000256" key="4">
    <source>
        <dbReference type="ARBA" id="ARBA00023163"/>
    </source>
</evidence>
<dbReference type="InterPro" id="IPR036390">
    <property type="entry name" value="WH_DNA-bd_sf"/>
</dbReference>
<keyword evidence="2" id="KW-0805">Transcription regulation</keyword>
<dbReference type="Gene3D" id="1.10.10.10">
    <property type="entry name" value="Winged helix-like DNA-binding domain superfamily/Winged helix DNA-binding domain"/>
    <property type="match status" value="1"/>
</dbReference>
<accession>A0A2T6KFY2</accession>